<dbReference type="AlphaFoldDB" id="A0A699SWX9"/>
<organism evidence="2">
    <name type="scientific">Tanacetum cinerariifolium</name>
    <name type="common">Dalmatian daisy</name>
    <name type="synonym">Chrysanthemum cinerariifolium</name>
    <dbReference type="NCBI Taxonomy" id="118510"/>
    <lineage>
        <taxon>Eukaryota</taxon>
        <taxon>Viridiplantae</taxon>
        <taxon>Streptophyta</taxon>
        <taxon>Embryophyta</taxon>
        <taxon>Tracheophyta</taxon>
        <taxon>Spermatophyta</taxon>
        <taxon>Magnoliopsida</taxon>
        <taxon>eudicotyledons</taxon>
        <taxon>Gunneridae</taxon>
        <taxon>Pentapetalae</taxon>
        <taxon>asterids</taxon>
        <taxon>campanulids</taxon>
        <taxon>Asterales</taxon>
        <taxon>Asteraceae</taxon>
        <taxon>Asteroideae</taxon>
        <taxon>Anthemideae</taxon>
        <taxon>Anthemidinae</taxon>
        <taxon>Tanacetum</taxon>
    </lineage>
</organism>
<feature type="compositionally biased region" description="Basic and acidic residues" evidence="1">
    <location>
        <begin position="72"/>
        <end position="86"/>
    </location>
</feature>
<feature type="region of interest" description="Disordered" evidence="1">
    <location>
        <begin position="1"/>
        <end position="86"/>
    </location>
</feature>
<proteinExistence type="predicted"/>
<evidence type="ECO:0000256" key="1">
    <source>
        <dbReference type="SAM" id="MobiDB-lite"/>
    </source>
</evidence>
<name>A0A699SWX9_TANCI</name>
<reference evidence="2" key="1">
    <citation type="journal article" date="2019" name="Sci. Rep.">
        <title>Draft genome of Tanacetum cinerariifolium, the natural source of mosquito coil.</title>
        <authorList>
            <person name="Yamashiro T."/>
            <person name="Shiraishi A."/>
            <person name="Satake H."/>
            <person name="Nakayama K."/>
        </authorList>
    </citation>
    <scope>NUCLEOTIDE SEQUENCE</scope>
</reference>
<evidence type="ECO:0000313" key="2">
    <source>
        <dbReference type="EMBL" id="GFD01519.1"/>
    </source>
</evidence>
<dbReference type="EMBL" id="BKCJ011191797">
    <property type="protein sequence ID" value="GFD01519.1"/>
    <property type="molecule type" value="Genomic_DNA"/>
</dbReference>
<protein>
    <submittedName>
        <fullName evidence="2">Uncharacterized protein</fullName>
    </submittedName>
</protein>
<feature type="compositionally biased region" description="Basic and acidic residues" evidence="1">
    <location>
        <begin position="16"/>
        <end position="26"/>
    </location>
</feature>
<sequence length="86" mass="9697">EDEGNDEDDQEEGSDDEKASDKEDLIHLSLSTHADEETRDEESFDPIPKTPKNTNDEGNGKENLGMNVGRDQGQDEKDEEDKLYRG</sequence>
<feature type="non-terminal residue" evidence="2">
    <location>
        <position position="1"/>
    </location>
</feature>
<feature type="compositionally biased region" description="Acidic residues" evidence="1">
    <location>
        <begin position="1"/>
        <end position="15"/>
    </location>
</feature>
<comment type="caution">
    <text evidence="2">The sequence shown here is derived from an EMBL/GenBank/DDBJ whole genome shotgun (WGS) entry which is preliminary data.</text>
</comment>
<feature type="non-terminal residue" evidence="2">
    <location>
        <position position="86"/>
    </location>
</feature>
<accession>A0A699SWX9</accession>
<gene>
    <name evidence="2" type="ORF">Tci_873488</name>
</gene>